<dbReference type="RefSeq" id="WP_076956393.1">
    <property type="nucleotide sequence ID" value="NZ_MLCO01000038.1"/>
</dbReference>
<organism evidence="5 6">
    <name type="scientific">Teichococcus deserti</name>
    <dbReference type="NCBI Taxonomy" id="1817963"/>
    <lineage>
        <taxon>Bacteria</taxon>
        <taxon>Pseudomonadati</taxon>
        <taxon>Pseudomonadota</taxon>
        <taxon>Alphaproteobacteria</taxon>
        <taxon>Acetobacterales</taxon>
        <taxon>Roseomonadaceae</taxon>
        <taxon>Roseomonas</taxon>
    </lineage>
</organism>
<keyword evidence="1 5" id="KW-0489">Methyltransferase</keyword>
<dbReference type="SUPFAM" id="SSF53335">
    <property type="entry name" value="S-adenosyl-L-methionine-dependent methyltransferases"/>
    <property type="match status" value="1"/>
</dbReference>
<proteinExistence type="predicted"/>
<feature type="domain" description="RlmL ferredoxin-like" evidence="4">
    <location>
        <begin position="9"/>
        <end position="64"/>
    </location>
</feature>
<gene>
    <name evidence="5" type="ORF">BKE38_05565</name>
</gene>
<dbReference type="EMBL" id="MLCO01000038">
    <property type="protein sequence ID" value="ONG56634.1"/>
    <property type="molecule type" value="Genomic_DNA"/>
</dbReference>
<protein>
    <submittedName>
        <fullName evidence="5">RNA methyltransferase</fullName>
    </submittedName>
</protein>
<dbReference type="InterPro" id="IPR053943">
    <property type="entry name" value="RlmKL-like_Mtase_CS"/>
</dbReference>
<evidence type="ECO:0000313" key="6">
    <source>
        <dbReference type="Proteomes" id="UP000188879"/>
    </source>
</evidence>
<keyword evidence="6" id="KW-1185">Reference proteome</keyword>
<dbReference type="GO" id="GO:0070043">
    <property type="term" value="F:rRNA (guanine-N7-)-methyltransferase activity"/>
    <property type="evidence" value="ECO:0007669"/>
    <property type="project" value="TreeGrafter"/>
</dbReference>
<reference evidence="5 6" key="1">
    <citation type="submission" date="2016-10" db="EMBL/GenBank/DDBJ databases">
        <title>Draft Genome sequence of Roseomonas sp. strain M3.</title>
        <authorList>
            <person name="Subhash Y."/>
            <person name="Lee S."/>
        </authorList>
    </citation>
    <scope>NUCLEOTIDE SEQUENCE [LARGE SCALE GENOMIC DNA]</scope>
    <source>
        <strain evidence="5 6">M3</strain>
    </source>
</reference>
<sequence>MTPPQKPFEIFLATLPGLEETLCAEVKRKGFRRPRALPGGVAIEGGWPEVWRANLWIRGASRVLARIDSFRVRELHQLDARARHVPWGAVLRRDVPFRVEADCASSRIYHSGAAAERIETAIRETLGATPAPDAPVLVRARIENDVCTISLDTSGELLHRRGYKQAINAAPLRETMAALFLQQCGFDGAEPVLDPMCGSGTFVIEAAEIAARLNPGRARPFAFEHFATFDAEAWEKMRGVQSQRQPAARFHGSDRDAGAITMSQANAARAGVGTFCDFRQAAISEVAPPEGEGPGLVILNPPYGSRIGDKRALVPLYRAIGQVMRSRFAGWRVGLLTSEPQLAKATALPFLPPGPPVPHGGLRVTLHRTAPLG</sequence>
<feature type="domain" description="Ribosomal RNA large subunit methyltransferase K/L-like methyltransferase" evidence="3">
    <location>
        <begin position="161"/>
        <end position="346"/>
    </location>
</feature>
<dbReference type="PRINTS" id="PR00507">
    <property type="entry name" value="N12N6MTFRASE"/>
</dbReference>
<dbReference type="InterPro" id="IPR054170">
    <property type="entry name" value="RlmL_1st"/>
</dbReference>
<dbReference type="CDD" id="cd11715">
    <property type="entry name" value="THUMP_AdoMetMT"/>
    <property type="match status" value="1"/>
</dbReference>
<evidence type="ECO:0000259" key="4">
    <source>
        <dbReference type="Pfam" id="PF22020"/>
    </source>
</evidence>
<keyword evidence="2 5" id="KW-0808">Transferase</keyword>
<dbReference type="PANTHER" id="PTHR47313:SF1">
    <property type="entry name" value="RIBOSOMAL RNA LARGE SUBUNIT METHYLTRANSFERASE K_L"/>
    <property type="match status" value="1"/>
</dbReference>
<dbReference type="Gene3D" id="3.30.2130.30">
    <property type="match status" value="1"/>
</dbReference>
<dbReference type="Gene3D" id="3.40.50.150">
    <property type="entry name" value="Vaccinia Virus protein VP39"/>
    <property type="match status" value="1"/>
</dbReference>
<comment type="caution">
    <text evidence="5">The sequence shown here is derived from an EMBL/GenBank/DDBJ whole genome shotgun (WGS) entry which is preliminary data.</text>
</comment>
<evidence type="ECO:0000313" key="5">
    <source>
        <dbReference type="EMBL" id="ONG56634.1"/>
    </source>
</evidence>
<dbReference type="OrthoDB" id="9809404at2"/>
<evidence type="ECO:0000259" key="3">
    <source>
        <dbReference type="Pfam" id="PF01170"/>
    </source>
</evidence>
<evidence type="ECO:0000256" key="1">
    <source>
        <dbReference type="ARBA" id="ARBA00022603"/>
    </source>
</evidence>
<dbReference type="Pfam" id="PF01170">
    <property type="entry name" value="UPF0020"/>
    <property type="match status" value="1"/>
</dbReference>
<dbReference type="InterPro" id="IPR000241">
    <property type="entry name" value="RlmKL-like_Mtase"/>
</dbReference>
<dbReference type="PANTHER" id="PTHR47313">
    <property type="entry name" value="RIBOSOMAL RNA LARGE SUBUNIT METHYLTRANSFERASE K/L"/>
    <property type="match status" value="1"/>
</dbReference>
<accession>A0A1V2H648</accession>
<evidence type="ECO:0000256" key="2">
    <source>
        <dbReference type="ARBA" id="ARBA00022679"/>
    </source>
</evidence>
<dbReference type="PROSITE" id="PS01261">
    <property type="entry name" value="UPF0020"/>
    <property type="match status" value="1"/>
</dbReference>
<dbReference type="AlphaFoldDB" id="A0A1V2H648"/>
<dbReference type="InterPro" id="IPR029063">
    <property type="entry name" value="SAM-dependent_MTases_sf"/>
</dbReference>
<name>A0A1V2H648_9PROT</name>
<dbReference type="GO" id="GO:0008990">
    <property type="term" value="F:rRNA (guanine-N2-)-methyltransferase activity"/>
    <property type="evidence" value="ECO:0007669"/>
    <property type="project" value="TreeGrafter"/>
</dbReference>
<dbReference type="Pfam" id="PF22020">
    <property type="entry name" value="RlmL_1st"/>
    <property type="match status" value="1"/>
</dbReference>
<dbReference type="Proteomes" id="UP000188879">
    <property type="component" value="Unassembled WGS sequence"/>
</dbReference>